<dbReference type="Proteomes" id="UP001345827">
    <property type="component" value="Unassembled WGS sequence"/>
</dbReference>
<keyword evidence="3" id="KW-1185">Reference proteome</keyword>
<dbReference type="EMBL" id="JAXLQG010000016">
    <property type="protein sequence ID" value="KAK5531834.1"/>
    <property type="molecule type" value="Genomic_DNA"/>
</dbReference>
<reference evidence="2 3" key="1">
    <citation type="submission" date="2023-06" db="EMBL/GenBank/DDBJ databases">
        <title>Black Yeasts Isolated from many extreme environments.</title>
        <authorList>
            <person name="Coleine C."/>
            <person name="Stajich J.E."/>
            <person name="Selbmann L."/>
        </authorList>
    </citation>
    <scope>NUCLEOTIDE SEQUENCE [LARGE SCALE GENOMIC DNA]</scope>
    <source>
        <strain evidence="2 3">CCFEE 5887</strain>
    </source>
</reference>
<proteinExistence type="predicted"/>
<organism evidence="2 3">
    <name type="scientific">Vermiconidia calcicola</name>
    <dbReference type="NCBI Taxonomy" id="1690605"/>
    <lineage>
        <taxon>Eukaryota</taxon>
        <taxon>Fungi</taxon>
        <taxon>Dikarya</taxon>
        <taxon>Ascomycota</taxon>
        <taxon>Pezizomycotina</taxon>
        <taxon>Dothideomycetes</taxon>
        <taxon>Dothideomycetidae</taxon>
        <taxon>Mycosphaerellales</taxon>
        <taxon>Extremaceae</taxon>
        <taxon>Vermiconidia</taxon>
    </lineage>
</organism>
<evidence type="ECO:0000313" key="3">
    <source>
        <dbReference type="Proteomes" id="UP001345827"/>
    </source>
</evidence>
<feature type="compositionally biased region" description="Polar residues" evidence="1">
    <location>
        <begin position="13"/>
        <end position="51"/>
    </location>
</feature>
<evidence type="ECO:0000256" key="1">
    <source>
        <dbReference type="SAM" id="MobiDB-lite"/>
    </source>
</evidence>
<protein>
    <submittedName>
        <fullName evidence="2">Uncharacterized protein</fullName>
    </submittedName>
</protein>
<accession>A0AAV9PYP6</accession>
<feature type="region of interest" description="Disordered" evidence="1">
    <location>
        <begin position="1"/>
        <end position="51"/>
    </location>
</feature>
<sequence>MGNTESKMMRRGSAQSFGVRQPSSTKLRSILTTWKRTESSEPTSEPVQPTQLEVLPPEQQPFPSGVAVRDFAIKAGIVEDSPEAINWEGHLMLTDMPPEVIRRICEMLLPDRSIKRPGKPDPSWDHIPIPAIWSGPPSSGDGLYPIEHYTEAAHQELDREIRRSRLQGQRRPENLFPLMINRTEQQPTGQERIFVNDLASFASTCKSIGNSARSVPPVRHFVVTICHSQMAFEGIRCAEPQQTYTTAIPGEWIMVNKHTDTHTHTLGIMPLAQIPGNVAFNNLANMLSRIQHLTINIDLDSPVMMVSKPEFFLADNIPRTEISTFAKEELWCQKVGELLWSASGSLSRLWSLDIVIKVHFEGVRYYLNRFLQQNPDFISLRGSYPPLILAKCLHHTNQSQTIGEAIILTVRDILDPLVGPLSRWRLRSRNLNLNVFVDGDSPSNNWGGDESAMHGRLGMVRVGFGEFDVFCSMLQEQLCGGSGVPKAQNVLVEDRAFYCQLGLHKL</sequence>
<evidence type="ECO:0000313" key="2">
    <source>
        <dbReference type="EMBL" id="KAK5531834.1"/>
    </source>
</evidence>
<dbReference type="AlphaFoldDB" id="A0AAV9PYP6"/>
<comment type="caution">
    <text evidence="2">The sequence shown here is derived from an EMBL/GenBank/DDBJ whole genome shotgun (WGS) entry which is preliminary data.</text>
</comment>
<gene>
    <name evidence="2" type="ORF">LTR25_008164</name>
</gene>
<name>A0AAV9PYP6_9PEZI</name>